<evidence type="ECO:0000256" key="5">
    <source>
        <dbReference type="ARBA" id="ARBA00022519"/>
    </source>
</evidence>
<dbReference type="Proteomes" id="UP000696931">
    <property type="component" value="Unassembled WGS sequence"/>
</dbReference>
<dbReference type="Gene3D" id="2.40.420.20">
    <property type="match status" value="1"/>
</dbReference>
<dbReference type="PANTHER" id="PTHR30469">
    <property type="entry name" value="MULTIDRUG RESISTANCE PROTEIN MDTA"/>
    <property type="match status" value="1"/>
</dbReference>
<keyword evidence="8" id="KW-0732">Signal</keyword>
<keyword evidence="3" id="KW-0813">Transport</keyword>
<comment type="caution">
    <text evidence="13">The sequence shown here is derived from an EMBL/GenBank/DDBJ whole genome shotgun (WGS) entry which is preliminary data.</text>
</comment>
<dbReference type="Pfam" id="PF25944">
    <property type="entry name" value="Beta-barrel_RND"/>
    <property type="match status" value="1"/>
</dbReference>
<dbReference type="FunFam" id="2.40.420.20:FF:000001">
    <property type="entry name" value="Efflux RND transporter periplasmic adaptor subunit"/>
    <property type="match status" value="1"/>
</dbReference>
<feature type="region of interest" description="Disordered" evidence="7">
    <location>
        <begin position="371"/>
        <end position="391"/>
    </location>
</feature>
<feature type="domain" description="Multidrug resistance protein MdtA-like C-terminal permuted SH3" evidence="12">
    <location>
        <begin position="298"/>
        <end position="356"/>
    </location>
</feature>
<feature type="signal peptide" evidence="8">
    <location>
        <begin position="1"/>
        <end position="25"/>
    </location>
</feature>
<dbReference type="InterPro" id="IPR058627">
    <property type="entry name" value="MdtA-like_C"/>
</dbReference>
<dbReference type="PANTHER" id="PTHR30469:SF36">
    <property type="entry name" value="BLL3903 PROTEIN"/>
    <property type="match status" value="1"/>
</dbReference>
<dbReference type="GO" id="GO:1990281">
    <property type="term" value="C:efflux pump complex"/>
    <property type="evidence" value="ECO:0007669"/>
    <property type="project" value="TreeGrafter"/>
</dbReference>
<keyword evidence="5" id="KW-0997">Cell inner membrane</keyword>
<evidence type="ECO:0000313" key="13">
    <source>
        <dbReference type="EMBL" id="MBI5168676.1"/>
    </source>
</evidence>
<dbReference type="EMBL" id="JACRIW010000032">
    <property type="protein sequence ID" value="MBI5168676.1"/>
    <property type="molecule type" value="Genomic_DNA"/>
</dbReference>
<evidence type="ECO:0000256" key="4">
    <source>
        <dbReference type="ARBA" id="ARBA00022475"/>
    </source>
</evidence>
<dbReference type="Pfam" id="PF25876">
    <property type="entry name" value="HH_MFP_RND"/>
    <property type="match status" value="1"/>
</dbReference>
<evidence type="ECO:0000256" key="7">
    <source>
        <dbReference type="SAM" id="MobiDB-lite"/>
    </source>
</evidence>
<dbReference type="Pfam" id="PF25967">
    <property type="entry name" value="RND-MFP_C"/>
    <property type="match status" value="1"/>
</dbReference>
<dbReference type="AlphaFoldDB" id="A0A933S9Y2"/>
<name>A0A933S9Y2_UNCEI</name>
<sequence>MSQRFPSLPFRRPLALLASAALTLAAGGCAEKSAPRAPRSSVTVAPAERRDMPVDLIASGTVDPIESASIGSQVGGMVTRIAFQEGDDVRAGQALVELDARPFRATLAQVTAALARDRAQAAVARAEAARAAQLHAQQLLSQADFDAKQAAAEALAAAVAADSAAVQRAKLDLEYATIRSPIAGRAGEVKVHVGDYVKAATSEPLVTVNHVDPIDVRFTLPEADVAAVRRHRAAGTRVFARLAAGDSTELEGRLVFVDNAVDPATGAFALKGRFANPDGRLWPGAFVEVRLELERQKDVVVVPSVAVSAGQKGTYVYVLGADSTASPRPVKVARSDDEFAVIAEGLQPGEVVITDGQFRLAPGSKVVVRGPASAGAAGGGGKPGEPRGAKR</sequence>
<dbReference type="InterPro" id="IPR006143">
    <property type="entry name" value="RND_pump_MFP"/>
</dbReference>
<dbReference type="GO" id="GO:0030313">
    <property type="term" value="C:cell envelope"/>
    <property type="evidence" value="ECO:0007669"/>
    <property type="project" value="UniProtKB-SubCell"/>
</dbReference>
<evidence type="ECO:0000256" key="3">
    <source>
        <dbReference type="ARBA" id="ARBA00022448"/>
    </source>
</evidence>
<comment type="similarity">
    <text evidence="2">Belongs to the membrane fusion protein (MFP) (TC 8.A.1) family.</text>
</comment>
<feature type="chain" id="PRO_5036814237" evidence="8">
    <location>
        <begin position="26"/>
        <end position="391"/>
    </location>
</feature>
<evidence type="ECO:0000256" key="1">
    <source>
        <dbReference type="ARBA" id="ARBA00004236"/>
    </source>
</evidence>
<dbReference type="Pfam" id="PF25917">
    <property type="entry name" value="BSH_RND"/>
    <property type="match status" value="1"/>
</dbReference>
<evidence type="ECO:0000259" key="9">
    <source>
        <dbReference type="Pfam" id="PF25876"/>
    </source>
</evidence>
<evidence type="ECO:0000256" key="8">
    <source>
        <dbReference type="SAM" id="SignalP"/>
    </source>
</evidence>
<evidence type="ECO:0000313" key="14">
    <source>
        <dbReference type="Proteomes" id="UP000696931"/>
    </source>
</evidence>
<comment type="subcellular location">
    <subcellularLocation>
        <location evidence="1">Cell membrane</location>
    </subcellularLocation>
</comment>
<evidence type="ECO:0000259" key="12">
    <source>
        <dbReference type="Pfam" id="PF25967"/>
    </source>
</evidence>
<dbReference type="Gene3D" id="2.40.30.170">
    <property type="match status" value="1"/>
</dbReference>
<dbReference type="InterPro" id="IPR058624">
    <property type="entry name" value="MdtA-like_HH"/>
</dbReference>
<dbReference type="NCBIfam" id="TIGR01730">
    <property type="entry name" value="RND_mfp"/>
    <property type="match status" value="1"/>
</dbReference>
<organism evidence="13 14">
    <name type="scientific">Eiseniibacteriota bacterium</name>
    <dbReference type="NCBI Taxonomy" id="2212470"/>
    <lineage>
        <taxon>Bacteria</taxon>
        <taxon>Candidatus Eiseniibacteriota</taxon>
    </lineage>
</organism>
<feature type="domain" description="Multidrug resistance protein MdtA-like beta-barrel" evidence="11">
    <location>
        <begin position="213"/>
        <end position="293"/>
    </location>
</feature>
<dbReference type="InterPro" id="IPR058625">
    <property type="entry name" value="MdtA-like_BSH"/>
</dbReference>
<protein>
    <submittedName>
        <fullName evidence="13">Efflux RND transporter periplasmic adaptor subunit</fullName>
    </submittedName>
</protein>
<dbReference type="Gene3D" id="2.40.50.100">
    <property type="match status" value="1"/>
</dbReference>
<accession>A0A933S9Y2</accession>
<gene>
    <name evidence="13" type="ORF">HZA61_04225</name>
</gene>
<feature type="domain" description="Multidrug resistance protein MdtA-like barrel-sandwich hybrid" evidence="10">
    <location>
        <begin position="67"/>
        <end position="208"/>
    </location>
</feature>
<reference evidence="13" key="1">
    <citation type="submission" date="2020-07" db="EMBL/GenBank/DDBJ databases">
        <title>Huge and variable diversity of episymbiotic CPR bacteria and DPANN archaea in groundwater ecosystems.</title>
        <authorList>
            <person name="He C.Y."/>
            <person name="Keren R."/>
            <person name="Whittaker M."/>
            <person name="Farag I.F."/>
            <person name="Doudna J."/>
            <person name="Cate J.H.D."/>
            <person name="Banfield J.F."/>
        </authorList>
    </citation>
    <scope>NUCLEOTIDE SEQUENCE</scope>
    <source>
        <strain evidence="13">NC_groundwater_1813_Pr3_B-0.1um_71_17</strain>
    </source>
</reference>
<proteinExistence type="inferred from homology"/>
<evidence type="ECO:0000256" key="2">
    <source>
        <dbReference type="ARBA" id="ARBA00009477"/>
    </source>
</evidence>
<dbReference type="SUPFAM" id="SSF111369">
    <property type="entry name" value="HlyD-like secretion proteins"/>
    <property type="match status" value="1"/>
</dbReference>
<evidence type="ECO:0000256" key="6">
    <source>
        <dbReference type="ARBA" id="ARBA00023136"/>
    </source>
</evidence>
<keyword evidence="6" id="KW-0472">Membrane</keyword>
<dbReference type="Gene3D" id="1.10.287.470">
    <property type="entry name" value="Helix hairpin bin"/>
    <property type="match status" value="1"/>
</dbReference>
<dbReference type="InterPro" id="IPR058626">
    <property type="entry name" value="MdtA-like_b-barrel"/>
</dbReference>
<evidence type="ECO:0000259" key="10">
    <source>
        <dbReference type="Pfam" id="PF25917"/>
    </source>
</evidence>
<keyword evidence="4" id="KW-1003">Cell membrane</keyword>
<feature type="domain" description="Multidrug resistance protein MdtA-like alpha-helical hairpin" evidence="9">
    <location>
        <begin position="106"/>
        <end position="176"/>
    </location>
</feature>
<dbReference type="PROSITE" id="PS51257">
    <property type="entry name" value="PROKAR_LIPOPROTEIN"/>
    <property type="match status" value="1"/>
</dbReference>
<evidence type="ECO:0000259" key="11">
    <source>
        <dbReference type="Pfam" id="PF25944"/>
    </source>
</evidence>
<dbReference type="GO" id="GO:0015562">
    <property type="term" value="F:efflux transmembrane transporter activity"/>
    <property type="evidence" value="ECO:0007669"/>
    <property type="project" value="TreeGrafter"/>
</dbReference>